<evidence type="ECO:0000256" key="3">
    <source>
        <dbReference type="ARBA" id="ARBA00022989"/>
    </source>
</evidence>
<gene>
    <name evidence="6" type="ORF">IAD16_07910</name>
</gene>
<keyword evidence="3 5" id="KW-1133">Transmembrane helix</keyword>
<dbReference type="GO" id="GO:0005886">
    <property type="term" value="C:plasma membrane"/>
    <property type="evidence" value="ECO:0007669"/>
    <property type="project" value="UniProtKB-ARBA"/>
</dbReference>
<sequence>MRFDSYHPTINLIYFTAAIGLTIWFDHPVYLAISYLCAFVWSVRLKGKKALIFNFFLIPFAMIYAFWYAYYNHFGVTPLKQNIVGNQITLEALMYGLRIGFTAAAVIMLFSCVFAVVSSDKIVYLFGRISPKLSLFLSIMLRTVPRIKEYGRRVNRAQMGIGKSPSQGSLPRRCINGLRMISILITWFTENFVESAMSMKCRGYSLKGRTAFSIYRFDNRDRAFVTGMFALLTVVMIGWILDQTHIYYDPVMIFPPLTVMSHVFFTAYGAFMLMPLISQTIGERRFEAARNNI</sequence>
<evidence type="ECO:0000313" key="7">
    <source>
        <dbReference type="Proteomes" id="UP000824091"/>
    </source>
</evidence>
<feature type="transmembrane region" description="Helical" evidence="5">
    <location>
        <begin position="92"/>
        <end position="116"/>
    </location>
</feature>
<feature type="transmembrane region" description="Helical" evidence="5">
    <location>
        <begin position="12"/>
        <end position="31"/>
    </location>
</feature>
<dbReference type="Proteomes" id="UP000824091">
    <property type="component" value="Unassembled WGS sequence"/>
</dbReference>
<evidence type="ECO:0000256" key="2">
    <source>
        <dbReference type="ARBA" id="ARBA00022692"/>
    </source>
</evidence>
<evidence type="ECO:0000256" key="1">
    <source>
        <dbReference type="ARBA" id="ARBA00004141"/>
    </source>
</evidence>
<reference evidence="6" key="2">
    <citation type="journal article" date="2021" name="PeerJ">
        <title>Extensive microbial diversity within the chicken gut microbiome revealed by metagenomics and culture.</title>
        <authorList>
            <person name="Gilroy R."/>
            <person name="Ravi A."/>
            <person name="Getino M."/>
            <person name="Pursley I."/>
            <person name="Horton D.L."/>
            <person name="Alikhan N.F."/>
            <person name="Baker D."/>
            <person name="Gharbi K."/>
            <person name="Hall N."/>
            <person name="Watson M."/>
            <person name="Adriaenssens E.M."/>
            <person name="Foster-Nyarko E."/>
            <person name="Jarju S."/>
            <person name="Secka A."/>
            <person name="Antonio M."/>
            <person name="Oren A."/>
            <person name="Chaudhuri R.R."/>
            <person name="La Ragione R."/>
            <person name="Hildebrand F."/>
            <person name="Pallen M.J."/>
        </authorList>
    </citation>
    <scope>NUCLEOTIDE SEQUENCE</scope>
    <source>
        <strain evidence="6">11300</strain>
    </source>
</reference>
<dbReference type="EMBL" id="DVMO01000118">
    <property type="protein sequence ID" value="HIU28287.1"/>
    <property type="molecule type" value="Genomic_DNA"/>
</dbReference>
<keyword evidence="2 5" id="KW-0812">Transmembrane</keyword>
<proteinExistence type="predicted"/>
<comment type="subcellular location">
    <subcellularLocation>
        <location evidence="1">Membrane</location>
        <topology evidence="1">Multi-pass membrane protein</topology>
    </subcellularLocation>
</comment>
<evidence type="ECO:0000256" key="5">
    <source>
        <dbReference type="SAM" id="Phobius"/>
    </source>
</evidence>
<accession>A0A9D1I5T1</accession>
<reference evidence="6" key="1">
    <citation type="submission" date="2020-10" db="EMBL/GenBank/DDBJ databases">
        <authorList>
            <person name="Gilroy R."/>
        </authorList>
    </citation>
    <scope>NUCLEOTIDE SEQUENCE</scope>
    <source>
        <strain evidence="6">11300</strain>
    </source>
</reference>
<dbReference type="AlphaFoldDB" id="A0A9D1I5T1"/>
<keyword evidence="4 5" id="KW-0472">Membrane</keyword>
<feature type="transmembrane region" description="Helical" evidence="5">
    <location>
        <begin position="253"/>
        <end position="277"/>
    </location>
</feature>
<feature type="transmembrane region" description="Helical" evidence="5">
    <location>
        <begin position="223"/>
        <end position="241"/>
    </location>
</feature>
<organism evidence="6 7">
    <name type="scientific">Candidatus Fimisoma avicola</name>
    <dbReference type="NCBI Taxonomy" id="2840826"/>
    <lineage>
        <taxon>Bacteria</taxon>
        <taxon>Bacillati</taxon>
        <taxon>Bacillota</taxon>
        <taxon>Clostridia</taxon>
        <taxon>Eubacteriales</taxon>
        <taxon>Candidatus Fimisoma</taxon>
    </lineage>
</organism>
<evidence type="ECO:0000313" key="6">
    <source>
        <dbReference type="EMBL" id="HIU28287.1"/>
    </source>
</evidence>
<dbReference type="CDD" id="cd16914">
    <property type="entry name" value="EcfT"/>
    <property type="match status" value="1"/>
</dbReference>
<name>A0A9D1I5T1_9FIRM</name>
<dbReference type="InterPro" id="IPR003339">
    <property type="entry name" value="ABC/ECF_trnsptr_transmembrane"/>
</dbReference>
<feature type="transmembrane region" description="Helical" evidence="5">
    <location>
        <begin position="51"/>
        <end position="71"/>
    </location>
</feature>
<protein>
    <submittedName>
        <fullName evidence="6">Energy-coupling factor transporter transmembrane protein EcfT</fullName>
    </submittedName>
</protein>
<evidence type="ECO:0000256" key="4">
    <source>
        <dbReference type="ARBA" id="ARBA00023136"/>
    </source>
</evidence>
<comment type="caution">
    <text evidence="6">The sequence shown here is derived from an EMBL/GenBank/DDBJ whole genome shotgun (WGS) entry which is preliminary data.</text>
</comment>